<feature type="domain" description="UspA" evidence="2">
    <location>
        <begin position="151"/>
        <end position="275"/>
    </location>
</feature>
<reference evidence="3 4" key="1">
    <citation type="submission" date="2024-09" db="EMBL/GenBank/DDBJ databases">
        <authorList>
            <person name="Sun Q."/>
            <person name="Mori K."/>
        </authorList>
    </citation>
    <scope>NUCLEOTIDE SEQUENCE [LARGE SCALE GENOMIC DNA]</scope>
    <source>
        <strain evidence="3 4">CCM 7765</strain>
    </source>
</reference>
<gene>
    <name evidence="3" type="ORF">ACFFI0_16445</name>
</gene>
<dbReference type="InterPro" id="IPR014729">
    <property type="entry name" value="Rossmann-like_a/b/a_fold"/>
</dbReference>
<protein>
    <submittedName>
        <fullName evidence="3">Universal stress protein</fullName>
    </submittedName>
</protein>
<evidence type="ECO:0000256" key="1">
    <source>
        <dbReference type="ARBA" id="ARBA00008791"/>
    </source>
</evidence>
<sequence length="276" mass="30777">METILAATDFSQPATNAAQYAAQLCKQLKARYLVLYHAYKLLPISRENPESMMLSQEKMQECMEVFLSELRESLLPLAPENTLILTKADSRPLETGLANLVETCEAKLIIIGSERDVLKKLLVGSSTKKLMKTTHSPILVVPPQAKFKAIRKIVMGCDLKNVADTVPIAKLIQLIKSFQAQLMVVNVGKNAKVPLDDREAYEQHTFYDLFEELDPSIQYIEGNDVSKGLLDYADQFDAQMIVVVAKQHSLLERITSSSVSKELAASAELPVLIIRK</sequence>
<proteinExistence type="inferred from homology"/>
<dbReference type="Pfam" id="PF00582">
    <property type="entry name" value="Usp"/>
    <property type="match status" value="2"/>
</dbReference>
<accession>A0ABV6HP98</accession>
<dbReference type="PANTHER" id="PTHR46268:SF6">
    <property type="entry name" value="UNIVERSAL STRESS PROTEIN UP12"/>
    <property type="match status" value="1"/>
</dbReference>
<comment type="caution">
    <text evidence="3">The sequence shown here is derived from an EMBL/GenBank/DDBJ whole genome shotgun (WGS) entry which is preliminary data.</text>
</comment>
<dbReference type="EMBL" id="JBHLWO010000002">
    <property type="protein sequence ID" value="MFC0319915.1"/>
    <property type="molecule type" value="Genomic_DNA"/>
</dbReference>
<dbReference type="PRINTS" id="PR01438">
    <property type="entry name" value="UNVRSLSTRESS"/>
</dbReference>
<dbReference type="CDD" id="cd00293">
    <property type="entry name" value="USP-like"/>
    <property type="match status" value="2"/>
</dbReference>
<organism evidence="3 4">
    <name type="scientific">Olivibacter oleidegradans</name>
    <dbReference type="NCBI Taxonomy" id="760123"/>
    <lineage>
        <taxon>Bacteria</taxon>
        <taxon>Pseudomonadati</taxon>
        <taxon>Bacteroidota</taxon>
        <taxon>Sphingobacteriia</taxon>
        <taxon>Sphingobacteriales</taxon>
        <taxon>Sphingobacteriaceae</taxon>
        <taxon>Olivibacter</taxon>
    </lineage>
</organism>
<dbReference type="InterPro" id="IPR006016">
    <property type="entry name" value="UspA"/>
</dbReference>
<dbReference type="RefSeq" id="WP_130855464.1">
    <property type="nucleotide sequence ID" value="NZ_JBHLWO010000002.1"/>
</dbReference>
<evidence type="ECO:0000313" key="3">
    <source>
        <dbReference type="EMBL" id="MFC0319915.1"/>
    </source>
</evidence>
<feature type="domain" description="UspA" evidence="2">
    <location>
        <begin position="2"/>
        <end position="142"/>
    </location>
</feature>
<comment type="similarity">
    <text evidence="1">Belongs to the universal stress protein A family.</text>
</comment>
<dbReference type="InterPro" id="IPR006015">
    <property type="entry name" value="Universal_stress_UspA"/>
</dbReference>
<evidence type="ECO:0000259" key="2">
    <source>
        <dbReference type="Pfam" id="PF00582"/>
    </source>
</evidence>
<keyword evidence="4" id="KW-1185">Reference proteome</keyword>
<dbReference type="Gene3D" id="3.40.50.620">
    <property type="entry name" value="HUPs"/>
    <property type="match status" value="2"/>
</dbReference>
<name>A0ABV6HP98_9SPHI</name>
<dbReference type="PANTHER" id="PTHR46268">
    <property type="entry name" value="STRESS RESPONSE PROTEIN NHAX"/>
    <property type="match status" value="1"/>
</dbReference>
<evidence type="ECO:0000313" key="4">
    <source>
        <dbReference type="Proteomes" id="UP001589774"/>
    </source>
</evidence>
<dbReference type="Proteomes" id="UP001589774">
    <property type="component" value="Unassembled WGS sequence"/>
</dbReference>
<dbReference type="SUPFAM" id="SSF52402">
    <property type="entry name" value="Adenine nucleotide alpha hydrolases-like"/>
    <property type="match status" value="2"/>
</dbReference>